<protein>
    <submittedName>
        <fullName evidence="1">Uncharacterized protein</fullName>
    </submittedName>
</protein>
<accession>A0A9D7S9S6</accession>
<dbReference type="EMBL" id="JADKFW010000011">
    <property type="protein sequence ID" value="MBK9718605.1"/>
    <property type="molecule type" value="Genomic_DNA"/>
</dbReference>
<dbReference type="Proteomes" id="UP000808349">
    <property type="component" value="Unassembled WGS sequence"/>
</dbReference>
<dbReference type="AlphaFoldDB" id="A0A9D7S9S6"/>
<evidence type="ECO:0000313" key="1">
    <source>
        <dbReference type="EMBL" id="MBK9718605.1"/>
    </source>
</evidence>
<gene>
    <name evidence="1" type="ORF">IPO85_14050</name>
</gene>
<name>A0A9D7S9S6_9BACT</name>
<proteinExistence type="predicted"/>
<reference evidence="1 2" key="1">
    <citation type="submission" date="2020-10" db="EMBL/GenBank/DDBJ databases">
        <title>Connecting structure to function with the recovery of over 1000 high-quality activated sludge metagenome-assembled genomes encoding full-length rRNA genes using long-read sequencing.</title>
        <authorList>
            <person name="Singleton C.M."/>
            <person name="Petriglieri F."/>
            <person name="Kristensen J.M."/>
            <person name="Kirkegaard R.H."/>
            <person name="Michaelsen T.Y."/>
            <person name="Andersen M.H."/>
            <person name="Karst S.M."/>
            <person name="Dueholm M.S."/>
            <person name="Nielsen P.H."/>
            <person name="Albertsen M."/>
        </authorList>
    </citation>
    <scope>NUCLEOTIDE SEQUENCE [LARGE SCALE GENOMIC DNA]</scope>
    <source>
        <strain evidence="1">Ribe_18-Q3-R11-54_BAT3C.373</strain>
    </source>
</reference>
<sequence length="80" mass="9834">MNNKFKLDRLVFKAMTAKEADDQQRDYSKKTIEERLEIAYYLTSIAYNFDINNPPRMDKTIFRLRNYRRSYNNKLIKWNC</sequence>
<organism evidence="1 2">
    <name type="scientific">Candidatus Defluviibacterium haderslevense</name>
    <dbReference type="NCBI Taxonomy" id="2981993"/>
    <lineage>
        <taxon>Bacteria</taxon>
        <taxon>Pseudomonadati</taxon>
        <taxon>Bacteroidota</taxon>
        <taxon>Saprospiria</taxon>
        <taxon>Saprospirales</taxon>
        <taxon>Saprospiraceae</taxon>
        <taxon>Candidatus Defluviibacterium</taxon>
    </lineage>
</organism>
<evidence type="ECO:0000313" key="2">
    <source>
        <dbReference type="Proteomes" id="UP000808349"/>
    </source>
</evidence>
<comment type="caution">
    <text evidence="1">The sequence shown here is derived from an EMBL/GenBank/DDBJ whole genome shotgun (WGS) entry which is preliminary data.</text>
</comment>